<dbReference type="Proteomes" id="UP000072605">
    <property type="component" value="Unassembled WGS sequence"/>
</dbReference>
<feature type="domain" description="DUF3492" evidence="2">
    <location>
        <begin position="1"/>
        <end position="253"/>
    </location>
</feature>
<dbReference type="GeneID" id="90838382"/>
<keyword evidence="3" id="KW-0378">Hydrolase</keyword>
<dbReference type="InterPro" id="IPR022622">
    <property type="entry name" value="DUF3492"/>
</dbReference>
<dbReference type="SUPFAM" id="SSF53756">
    <property type="entry name" value="UDP-Glycosyltransferase/glycogen phosphorylase"/>
    <property type="match status" value="1"/>
</dbReference>
<dbReference type="GO" id="GO:0016757">
    <property type="term" value="F:glycosyltransferase activity"/>
    <property type="evidence" value="ECO:0007669"/>
    <property type="project" value="InterPro"/>
</dbReference>
<comment type="caution">
    <text evidence="3">The sequence shown here is derived from an EMBL/GenBank/DDBJ whole genome shotgun (WGS) entry which is preliminary data.</text>
</comment>
<evidence type="ECO:0000313" key="5">
    <source>
        <dbReference type="EMBL" id="MEI4462046.1"/>
    </source>
</evidence>
<dbReference type="EMBL" id="JBAWKY010000001">
    <property type="protein sequence ID" value="MEI4462046.1"/>
    <property type="molecule type" value="Genomic_DNA"/>
</dbReference>
<gene>
    <name evidence="5" type="primary">pelF</name>
    <name evidence="3" type="ORF">AS033_00945</name>
    <name evidence="4" type="ORF">RSA11_02845</name>
    <name evidence="5" type="ORF">SZL87_06325</name>
</gene>
<dbReference type="Proteomes" id="UP000053797">
    <property type="component" value="Unassembled WGS sequence"/>
</dbReference>
<proteinExistence type="predicted"/>
<name>A0A0V8GI72_9BACL</name>
<dbReference type="EMBL" id="LDQV01000011">
    <property type="protein sequence ID" value="KTR28003.1"/>
    <property type="molecule type" value="Genomic_DNA"/>
</dbReference>
<feature type="domain" description="Glycosyl transferase family 1" evidence="1">
    <location>
        <begin position="282"/>
        <end position="442"/>
    </location>
</feature>
<dbReference type="PANTHER" id="PTHR12526:SF608">
    <property type="entry name" value="PELF"/>
    <property type="match status" value="1"/>
</dbReference>
<evidence type="ECO:0000259" key="1">
    <source>
        <dbReference type="Pfam" id="PF00534"/>
    </source>
</evidence>
<dbReference type="OrthoDB" id="9772485at2"/>
<dbReference type="Pfam" id="PF00534">
    <property type="entry name" value="Glycos_transf_1"/>
    <property type="match status" value="1"/>
</dbReference>
<evidence type="ECO:0000313" key="7">
    <source>
        <dbReference type="Proteomes" id="UP000072605"/>
    </source>
</evidence>
<dbReference type="RefSeq" id="WP_023469424.1">
    <property type="nucleotide sequence ID" value="NZ_FMYN01000001.1"/>
</dbReference>
<evidence type="ECO:0000313" key="8">
    <source>
        <dbReference type="Proteomes" id="UP001387110"/>
    </source>
</evidence>
<evidence type="ECO:0000259" key="2">
    <source>
        <dbReference type="Pfam" id="PF11997"/>
    </source>
</evidence>
<dbReference type="GO" id="GO:0016787">
    <property type="term" value="F:hydrolase activity"/>
    <property type="evidence" value="ECO:0007669"/>
    <property type="project" value="UniProtKB-KW"/>
</dbReference>
<reference evidence="5 8" key="3">
    <citation type="submission" date="2023-12" db="EMBL/GenBank/DDBJ databases">
        <authorList>
            <person name="Easwaran N."/>
            <person name="Lazarus H.P.S."/>
        </authorList>
    </citation>
    <scope>NUCLEOTIDE SEQUENCE [LARGE SCALE GENOMIC DNA]</scope>
    <source>
        <strain evidence="5 8">VIT-2023</strain>
    </source>
</reference>
<evidence type="ECO:0000313" key="6">
    <source>
        <dbReference type="Proteomes" id="UP000053797"/>
    </source>
</evidence>
<dbReference type="Gene3D" id="3.40.50.2000">
    <property type="entry name" value="Glycogen Phosphorylase B"/>
    <property type="match status" value="2"/>
</dbReference>
<evidence type="ECO:0000313" key="4">
    <source>
        <dbReference type="EMBL" id="KTR28003.1"/>
    </source>
</evidence>
<dbReference type="NCBIfam" id="NF038011">
    <property type="entry name" value="PelF"/>
    <property type="match status" value="1"/>
</dbReference>
<sequence>MKIGLVLEGSYPYVSGGVASWAHMLIQQMTEHEFELITITPTRMTEAEFRYTLPANVVGVTNLPLDQTHETRPLKQTLTPEQEEDIKRWMRFQATNTSIFPLFGQAIGTSTQFFSSRLFFDLVKTSYREERQAGSFIDYLWMWRSMYAPVLELLQADLPTVDLIHSASTGYAGLVAAAIKQRQHVPFVLTEHGIYSREREEELVQAMWIPQEYRMHWVQFFHHLSREAYAGADNIITLFDRNGELQRELGAPAEKIRVIPNGIDATGLAALGHTPKQDVLRIGAIVRIVPIKDIKTMIHAAKVLQEMHVPFEMTIMGPLEEDPEYARECQEQIDLFELSESVKLVGKVDIRSYLPSFDVCLLTSISEGQPLAVLEGMAAGIPWVVTDVGACSELINGREDDPYGPAGFVVPPVNPRRIAERCAWFQSHPEEAIRFGRNGKERALAYYQTHRFISEYQTLYQERGVTYGGHRV</sequence>
<dbReference type="Proteomes" id="UP001387110">
    <property type="component" value="Unassembled WGS sequence"/>
</dbReference>
<reference evidence="3 6" key="1">
    <citation type="journal article" date="2015" name="Int. J. Syst. Evol. Microbiol.">
        <title>Exiguobacterium enclense sp. nov., isolated from sediment.</title>
        <authorList>
            <person name="Dastager S.G."/>
            <person name="Mawlankar R."/>
            <person name="Sonalkar V.V."/>
            <person name="Thorat M.N."/>
            <person name="Mual P."/>
            <person name="Verma A."/>
            <person name="Krishnamurthi S."/>
            <person name="Tang S.K."/>
            <person name="Li W.J."/>
        </authorList>
    </citation>
    <scope>NUCLEOTIDE SEQUENCE [LARGE SCALE GENOMIC DNA]</scope>
    <source>
        <strain evidence="3 6">NIO-1109</strain>
    </source>
</reference>
<dbReference type="InterPro" id="IPR001296">
    <property type="entry name" value="Glyco_trans_1"/>
</dbReference>
<dbReference type="AlphaFoldDB" id="A0A0V8GI72"/>
<dbReference type="Pfam" id="PF11997">
    <property type="entry name" value="DUF3492"/>
    <property type="match status" value="1"/>
</dbReference>
<reference evidence="4 7" key="2">
    <citation type="journal article" date="2016" name="Front. Microbiol.">
        <title>Genomic Resource of Rice Seed Associated Bacteria.</title>
        <authorList>
            <person name="Midha S."/>
            <person name="Bansal K."/>
            <person name="Sharma S."/>
            <person name="Kumar N."/>
            <person name="Patil P.P."/>
            <person name="Chaudhry V."/>
            <person name="Patil P.B."/>
        </authorList>
    </citation>
    <scope>NUCLEOTIDE SEQUENCE [LARGE SCALE GENOMIC DNA]</scope>
    <source>
        <strain evidence="4 7">RSA11</strain>
    </source>
</reference>
<organism evidence="3 6">
    <name type="scientific">Exiguobacterium indicum</name>
    <dbReference type="NCBI Taxonomy" id="296995"/>
    <lineage>
        <taxon>Bacteria</taxon>
        <taxon>Bacillati</taxon>
        <taxon>Bacillota</taxon>
        <taxon>Bacilli</taxon>
        <taxon>Bacillales</taxon>
        <taxon>Bacillales Family XII. Incertae Sedis</taxon>
        <taxon>Exiguobacterium</taxon>
    </lineage>
</organism>
<dbReference type="PANTHER" id="PTHR12526">
    <property type="entry name" value="GLYCOSYLTRANSFERASE"/>
    <property type="match status" value="1"/>
</dbReference>
<evidence type="ECO:0000313" key="3">
    <source>
        <dbReference type="EMBL" id="KSU49966.1"/>
    </source>
</evidence>
<dbReference type="EMBL" id="LNQL01000001">
    <property type="protein sequence ID" value="KSU49966.1"/>
    <property type="molecule type" value="Genomic_DNA"/>
</dbReference>
<protein>
    <submittedName>
        <fullName evidence="5">GT4 family glycosyltransferase PelF</fullName>
    </submittedName>
    <submittedName>
        <fullName evidence="3">Glycoside hydrolase</fullName>
    </submittedName>
</protein>
<dbReference type="InterPro" id="IPR047691">
    <property type="entry name" value="PelF-like"/>
</dbReference>
<accession>A0A0V8GI72</accession>
<keyword evidence="8" id="KW-1185">Reference proteome</keyword>